<dbReference type="Proteomes" id="UP000309997">
    <property type="component" value="Unassembled WGS sequence"/>
</dbReference>
<name>A0ACC4BWF7_POPAL</name>
<keyword evidence="2" id="KW-1185">Reference proteome</keyword>
<proteinExistence type="predicted"/>
<evidence type="ECO:0000313" key="2">
    <source>
        <dbReference type="Proteomes" id="UP000309997"/>
    </source>
</evidence>
<sequence>MDGIRWFKTIINIDEDVGPQFGSWNLCVLCRQSLPEEEEFCRGDWSGMLRLVILLRRENEIWRQGIFYNLHSSPSPIMFLL</sequence>
<comment type="caution">
    <text evidence="1">The sequence shown here is derived from an EMBL/GenBank/DDBJ whole genome shotgun (WGS) entry which is preliminary data.</text>
</comment>
<organism evidence="1 2">
    <name type="scientific">Populus alba</name>
    <name type="common">White poplar</name>
    <dbReference type="NCBI Taxonomy" id="43335"/>
    <lineage>
        <taxon>Eukaryota</taxon>
        <taxon>Viridiplantae</taxon>
        <taxon>Streptophyta</taxon>
        <taxon>Embryophyta</taxon>
        <taxon>Tracheophyta</taxon>
        <taxon>Spermatophyta</taxon>
        <taxon>Magnoliopsida</taxon>
        <taxon>eudicotyledons</taxon>
        <taxon>Gunneridae</taxon>
        <taxon>Pentapetalae</taxon>
        <taxon>rosids</taxon>
        <taxon>fabids</taxon>
        <taxon>Malpighiales</taxon>
        <taxon>Salicaceae</taxon>
        <taxon>Saliceae</taxon>
        <taxon>Populus</taxon>
    </lineage>
</organism>
<dbReference type="EMBL" id="RCHU02000008">
    <property type="protein sequence ID" value="KAL3582775.1"/>
    <property type="molecule type" value="Genomic_DNA"/>
</dbReference>
<evidence type="ECO:0000313" key="1">
    <source>
        <dbReference type="EMBL" id="KAL3582775.1"/>
    </source>
</evidence>
<accession>A0ACC4BWF7</accession>
<gene>
    <name evidence="1" type="ORF">D5086_017107</name>
</gene>
<reference evidence="1 2" key="1">
    <citation type="journal article" date="2024" name="Plant Biotechnol. J.">
        <title>Genome and CRISPR/Cas9 system of a widespread forest tree (Populus alba) in the world.</title>
        <authorList>
            <person name="Liu Y.J."/>
            <person name="Jiang P.F."/>
            <person name="Han X.M."/>
            <person name="Li X.Y."/>
            <person name="Wang H.M."/>
            <person name="Wang Y.J."/>
            <person name="Wang X.X."/>
            <person name="Zeng Q.Y."/>
        </authorList>
    </citation>
    <scope>NUCLEOTIDE SEQUENCE [LARGE SCALE GENOMIC DNA]</scope>
    <source>
        <strain evidence="2">cv. PAL-ZL1</strain>
    </source>
</reference>
<protein>
    <submittedName>
        <fullName evidence="1">Uncharacterized protein</fullName>
    </submittedName>
</protein>